<dbReference type="PANTHER" id="PTHR11022:SF41">
    <property type="entry name" value="PEPTIDOGLYCAN-RECOGNITION PROTEIN LC-RELATED"/>
    <property type="match status" value="1"/>
</dbReference>
<evidence type="ECO:0000256" key="1">
    <source>
        <dbReference type="ARBA" id="ARBA00007553"/>
    </source>
</evidence>
<sequence>MRAVTGSVTSVVLVWGLLATAPSVAAASPAVVSDVAQDTSSEVDVVELDLTGIDPGASAEITEADEVLPDTVAPGVDPDTVPGLEVEDPLGALPDTATTDVLTEQMTVDPFSVMGISWDLDLGLEDVVVQYRTFREGAWTDWGWVAPAEPYIDEAAGDEPSTRGATDAIFVPDSTGVQLIVSSTAGTAQNVKVVLIDPGAGPSGDEASTSSGTPTPAPVPTAADVATDEPAESADDAATATTPPTDEAATESPEPFETPEPAETQEPSAPAEETTAPGVPVEEPATVVSPTSVSVDGPVVGEQSSSAITVPAAYMPNLVLPAATMAQPAIVTRAQWGAPAPVCSGGYGSSTLAAAVHHTASSNSYTAAQVPGLLRGIAEYHTRPEASGGRGWCDVGYNFLVDKFGTIYEGRAGGIDQPVLGIHTGGFNSRVIGVSAIGNYQDASVSAAMAEAISQVIAWKFAQHRIMANTSVTLVSGGGASKYPEGTSVTFSTIFGHRDAQLTSCPGQYLYALLGDIRNRVAQLSNAVVAESPQGAWDLAQGGGSSVRVAGWATDPSTSGAVLVQVLIDGTLTRSFAADKVRSDVGAHSYDTSVTMSAGSHTVCVRYINQGGGSDVHMGCRTITALPSNPVGVIDGTSVTASSITVRGWARDPDSTSPITVHVYVDGKAVAAERADEPRADVQASAPDEAGPNHGFQRTVSANGGKHTVCVYGINVGAGANTKIGCKDVVVPNKIPVGVIDEATAVGTDSISVRGWAFDPDTSNPITVHVYVDGKFAGIVAADDNRSDVGRAYGNGSAHGFSTVVPATAGTHTVCAYAIDSQGGGNPRFDCTSVTVRNAAPIGVIDQVTGGSGTVRVRGWALDPDTTASISVHVYVDGKAVRSVRASASRSDIARAYGLGALHGFDTAVPVSAGTHQVCVYAINATAGSNPHLGCRTATVS</sequence>
<dbReference type="Gene3D" id="3.40.80.10">
    <property type="entry name" value="Peptidoglycan recognition protein-like"/>
    <property type="match status" value="1"/>
</dbReference>
<dbReference type="GO" id="GO:0008745">
    <property type="term" value="F:N-acetylmuramoyl-L-alanine amidase activity"/>
    <property type="evidence" value="ECO:0007669"/>
    <property type="project" value="InterPro"/>
</dbReference>
<dbReference type="AlphaFoldDB" id="A0A2A9E2U9"/>
<comment type="similarity">
    <text evidence="1">Belongs to the N-acetylmuramoyl-L-alanine amidase 2 family.</text>
</comment>
<organism evidence="5 6">
    <name type="scientific">Sanguibacter antarcticus</name>
    <dbReference type="NCBI Taxonomy" id="372484"/>
    <lineage>
        <taxon>Bacteria</taxon>
        <taxon>Bacillati</taxon>
        <taxon>Actinomycetota</taxon>
        <taxon>Actinomycetes</taxon>
        <taxon>Micrococcales</taxon>
        <taxon>Sanguibacteraceae</taxon>
        <taxon>Sanguibacter</taxon>
    </lineage>
</organism>
<keyword evidence="6" id="KW-1185">Reference proteome</keyword>
<gene>
    <name evidence="5" type="ORF">ATL42_0369</name>
</gene>
<proteinExistence type="inferred from homology"/>
<dbReference type="InterPro" id="IPR006619">
    <property type="entry name" value="PGRP_domain_met/bac"/>
</dbReference>
<dbReference type="Proteomes" id="UP000225548">
    <property type="component" value="Unassembled WGS sequence"/>
</dbReference>
<dbReference type="InterPro" id="IPR036505">
    <property type="entry name" value="Amidase/PGRP_sf"/>
</dbReference>
<evidence type="ECO:0000313" key="6">
    <source>
        <dbReference type="Proteomes" id="UP000225548"/>
    </source>
</evidence>
<evidence type="ECO:0000256" key="3">
    <source>
        <dbReference type="SAM" id="SignalP"/>
    </source>
</evidence>
<evidence type="ECO:0000313" key="5">
    <source>
        <dbReference type="EMBL" id="PFG32529.1"/>
    </source>
</evidence>
<name>A0A2A9E2U9_9MICO</name>
<dbReference type="GO" id="GO:0009253">
    <property type="term" value="P:peptidoglycan catabolic process"/>
    <property type="evidence" value="ECO:0007669"/>
    <property type="project" value="InterPro"/>
</dbReference>
<reference evidence="5 6" key="1">
    <citation type="submission" date="2017-10" db="EMBL/GenBank/DDBJ databases">
        <title>Sequencing the genomes of 1000 actinobacteria strains.</title>
        <authorList>
            <person name="Klenk H.-P."/>
        </authorList>
    </citation>
    <scope>NUCLEOTIDE SEQUENCE [LARGE SCALE GENOMIC DNA]</scope>
    <source>
        <strain evidence="5 6">DSM 18966</strain>
    </source>
</reference>
<dbReference type="InterPro" id="IPR002502">
    <property type="entry name" value="Amidase_domain"/>
</dbReference>
<dbReference type="InterPro" id="IPR015510">
    <property type="entry name" value="PGRP"/>
</dbReference>
<feature type="chain" id="PRO_5038960165" evidence="3">
    <location>
        <begin position="27"/>
        <end position="941"/>
    </location>
</feature>
<dbReference type="EMBL" id="PDJG01000001">
    <property type="protein sequence ID" value="PFG32529.1"/>
    <property type="molecule type" value="Genomic_DNA"/>
</dbReference>
<feature type="compositionally biased region" description="Low complexity" evidence="2">
    <location>
        <begin position="236"/>
        <end position="277"/>
    </location>
</feature>
<keyword evidence="3" id="KW-0732">Signal</keyword>
<feature type="compositionally biased region" description="Acidic residues" evidence="2">
    <location>
        <begin position="226"/>
        <end position="235"/>
    </location>
</feature>
<evidence type="ECO:0000259" key="4">
    <source>
        <dbReference type="SMART" id="SM00701"/>
    </source>
</evidence>
<feature type="domain" description="Peptidoglycan recognition protein family" evidence="4">
    <location>
        <begin position="328"/>
        <end position="479"/>
    </location>
</feature>
<dbReference type="PANTHER" id="PTHR11022">
    <property type="entry name" value="PEPTIDOGLYCAN RECOGNITION PROTEIN"/>
    <property type="match status" value="1"/>
</dbReference>
<accession>A0A2A9E2U9</accession>
<evidence type="ECO:0000256" key="2">
    <source>
        <dbReference type="SAM" id="MobiDB-lite"/>
    </source>
</evidence>
<comment type="caution">
    <text evidence="5">The sequence shown here is derived from an EMBL/GenBank/DDBJ whole genome shotgun (WGS) entry which is preliminary data.</text>
</comment>
<dbReference type="GO" id="GO:0008270">
    <property type="term" value="F:zinc ion binding"/>
    <property type="evidence" value="ECO:0007669"/>
    <property type="project" value="InterPro"/>
</dbReference>
<protein>
    <submittedName>
        <fullName evidence="5">N-acetylmuramoyl-L-alanine amidase</fullName>
    </submittedName>
</protein>
<dbReference type="CDD" id="cd06583">
    <property type="entry name" value="PGRP"/>
    <property type="match status" value="1"/>
</dbReference>
<feature type="signal peptide" evidence="3">
    <location>
        <begin position="1"/>
        <end position="26"/>
    </location>
</feature>
<feature type="region of interest" description="Disordered" evidence="2">
    <location>
        <begin position="197"/>
        <end position="283"/>
    </location>
</feature>
<dbReference type="SMART" id="SM00701">
    <property type="entry name" value="PGRP"/>
    <property type="match status" value="1"/>
</dbReference>
<dbReference type="Pfam" id="PF01510">
    <property type="entry name" value="Amidase_2"/>
    <property type="match status" value="1"/>
</dbReference>
<dbReference type="SUPFAM" id="SSF55846">
    <property type="entry name" value="N-acetylmuramoyl-L-alanine amidase-like"/>
    <property type="match status" value="1"/>
</dbReference>